<gene>
    <name evidence="1" type="ORF">CTKZ_17410</name>
</gene>
<name>A0A401UZR2_9CELL</name>
<evidence type="ECO:0000313" key="1">
    <source>
        <dbReference type="EMBL" id="GCD20179.1"/>
    </source>
</evidence>
<keyword evidence="2" id="KW-1185">Reference proteome</keyword>
<evidence type="ECO:0000313" key="2">
    <source>
        <dbReference type="Proteomes" id="UP000288246"/>
    </source>
</evidence>
<comment type="caution">
    <text evidence="1">The sequence shown here is derived from an EMBL/GenBank/DDBJ whole genome shotgun (WGS) entry which is preliminary data.</text>
</comment>
<organism evidence="1 2">
    <name type="scientific">Cellulomonas algicola</name>
    <dbReference type="NCBI Taxonomy" id="2071633"/>
    <lineage>
        <taxon>Bacteria</taxon>
        <taxon>Bacillati</taxon>
        <taxon>Actinomycetota</taxon>
        <taxon>Actinomycetes</taxon>
        <taxon>Micrococcales</taxon>
        <taxon>Cellulomonadaceae</taxon>
        <taxon>Cellulomonas</taxon>
    </lineage>
</organism>
<accession>A0A401UZR2</accession>
<dbReference type="OrthoDB" id="5137961at2"/>
<dbReference type="AlphaFoldDB" id="A0A401UZR2"/>
<proteinExistence type="predicted"/>
<sequence>MSDNDLTARVRWAVVDANAFGRGKVQLDQVEGLANELKGADVEVVIPEVVLWEWAQHAHADLAAHYDSLRASTKTLRGSRIAGAFPAVVDRFNVPEVTVEQVLEHLTRLLSGLDNVSVLPATPVAALAGLRAQVLMQGPGERKSGVKTGAADMAWVHDALALAEHDSTRLVLLTADSDVDAAIAHLGLQLPVRYARRNELVAALRGLVPAPASELALNLARHVAANLPASIGSIGRAGKLDDLAAVIDDTLLEFLTSELVLAASVTEITGIAAVGDLKTTRPSDGPVGSLVTASLTLIANISATVWHPLPDEHEHLASRQFDDVAIEVPVSGYLVESDVQELRAAAPARFSGYLPRYDSISEGKDALAIALAAAPGFPDSGWWRELLDDSIPPDAPEGLEGLDWTRNDLMDTEQRWEIAFVVHGHGAPVIIEADRYELVRMKRSQIFSVRGHFGTREVDGPTAVAAAIVGWLLAP</sequence>
<reference evidence="1 2" key="1">
    <citation type="submission" date="2018-11" db="EMBL/GenBank/DDBJ databases">
        <title>Draft genome sequence of Cellulomonas takizawaensis strain TKZ-21.</title>
        <authorList>
            <person name="Yamamura H."/>
            <person name="Hayashi T."/>
            <person name="Hamada M."/>
            <person name="Serisawa Y."/>
            <person name="Matsuyama K."/>
            <person name="Nakagawa Y."/>
            <person name="Otoguro M."/>
            <person name="Yanagida F."/>
            <person name="Hayakawa M."/>
        </authorList>
    </citation>
    <scope>NUCLEOTIDE SEQUENCE [LARGE SCALE GENOMIC DNA]</scope>
    <source>
        <strain evidence="1 2">TKZ-21</strain>
    </source>
</reference>
<protein>
    <submittedName>
        <fullName evidence="1">Uncharacterized protein</fullName>
    </submittedName>
</protein>
<dbReference type="EMBL" id="BHYL01000125">
    <property type="protein sequence ID" value="GCD20179.1"/>
    <property type="molecule type" value="Genomic_DNA"/>
</dbReference>
<dbReference type="Proteomes" id="UP000288246">
    <property type="component" value="Unassembled WGS sequence"/>
</dbReference>
<dbReference type="RefSeq" id="WP_124342694.1">
    <property type="nucleotide sequence ID" value="NZ_BHYL01000125.1"/>
</dbReference>